<dbReference type="EMBL" id="QXGA01001378">
    <property type="protein sequence ID" value="KAE9120624.1"/>
    <property type="molecule type" value="Genomic_DNA"/>
</dbReference>
<feature type="signal peptide" evidence="1">
    <location>
        <begin position="1"/>
        <end position="18"/>
    </location>
</feature>
<dbReference type="Proteomes" id="UP000437068">
    <property type="component" value="Unassembled WGS sequence"/>
</dbReference>
<dbReference type="Proteomes" id="UP000429523">
    <property type="component" value="Unassembled WGS sequence"/>
</dbReference>
<accession>A0A6A3XSE8</accession>
<evidence type="ECO:0000313" key="9">
    <source>
        <dbReference type="EMBL" id="KAE9207508.1"/>
    </source>
</evidence>
<dbReference type="EMBL" id="QXFW01001289">
    <property type="protein sequence ID" value="KAE8993171.1"/>
    <property type="molecule type" value="Genomic_DNA"/>
</dbReference>
<evidence type="ECO:0000313" key="13">
    <source>
        <dbReference type="Proteomes" id="UP000437068"/>
    </source>
</evidence>
<dbReference type="Proteomes" id="UP000440367">
    <property type="component" value="Unassembled WGS sequence"/>
</dbReference>
<dbReference type="Proteomes" id="UP000441208">
    <property type="component" value="Unassembled WGS sequence"/>
</dbReference>
<evidence type="ECO:0000313" key="7">
    <source>
        <dbReference type="EMBL" id="KAE9190999.1"/>
    </source>
</evidence>
<dbReference type="Proteomes" id="UP000476176">
    <property type="component" value="Unassembled WGS sequence"/>
</dbReference>
<dbReference type="Proteomes" id="UP000440732">
    <property type="component" value="Unassembled WGS sequence"/>
</dbReference>
<dbReference type="Proteomes" id="UP000433483">
    <property type="component" value="Unassembled WGS sequence"/>
</dbReference>
<evidence type="ECO:0000313" key="2">
    <source>
        <dbReference type="EMBL" id="KAE8929991.1"/>
    </source>
</evidence>
<evidence type="ECO:0000313" key="17">
    <source>
        <dbReference type="Proteomes" id="UP000460718"/>
    </source>
</evidence>
<evidence type="ECO:0000313" key="10">
    <source>
        <dbReference type="EMBL" id="KAE9293160.1"/>
    </source>
</evidence>
<evidence type="ECO:0000313" key="11">
    <source>
        <dbReference type="Proteomes" id="UP000429523"/>
    </source>
</evidence>
<dbReference type="EMBL" id="QXGD01001377">
    <property type="protein sequence ID" value="KAE9207508.1"/>
    <property type="molecule type" value="Genomic_DNA"/>
</dbReference>
<evidence type="ECO:0000313" key="4">
    <source>
        <dbReference type="EMBL" id="KAE9087009.1"/>
    </source>
</evidence>
<evidence type="ECO:0000313" key="12">
    <source>
        <dbReference type="Proteomes" id="UP000433483"/>
    </source>
</evidence>
<evidence type="ECO:0000313" key="18">
    <source>
        <dbReference type="Proteomes" id="UP000476176"/>
    </source>
</evidence>
<proteinExistence type="predicted"/>
<comment type="caution">
    <text evidence="9">The sequence shown here is derived from an EMBL/GenBank/DDBJ whole genome shotgun (WGS) entry which is preliminary data.</text>
</comment>
<evidence type="ECO:0000313" key="6">
    <source>
        <dbReference type="EMBL" id="KAE9120624.1"/>
    </source>
</evidence>
<evidence type="ECO:0000313" key="19">
    <source>
        <dbReference type="Proteomes" id="UP000488956"/>
    </source>
</evidence>
<name>A0A6A3XSE8_9STRA</name>
<protein>
    <recommendedName>
        <fullName evidence="20">Secreted protein</fullName>
    </recommendedName>
</protein>
<reference evidence="11 12" key="1">
    <citation type="submission" date="2018-08" db="EMBL/GenBank/DDBJ databases">
        <title>Genomic investigation of the strawberry pathogen Phytophthora fragariae indicates pathogenicity is determined by transcriptional variation in three key races.</title>
        <authorList>
            <person name="Adams T.M."/>
            <person name="Armitage A.D."/>
            <person name="Sobczyk M.K."/>
            <person name="Bates H.J."/>
            <person name="Dunwell J.M."/>
            <person name="Nellist C.F."/>
            <person name="Harrison R.J."/>
        </authorList>
    </citation>
    <scope>NUCLEOTIDE SEQUENCE [LARGE SCALE GENOMIC DNA]</scope>
    <source>
        <strain evidence="10 13">A4</strain>
        <strain evidence="9 14">BC-1</strain>
        <strain evidence="8 18">BC-23</strain>
        <strain evidence="7 12">NOV-27</strain>
        <strain evidence="6 15">NOV-5</strain>
        <strain evidence="5 16">NOV-71</strain>
        <strain evidence="2 11">NOV-9</strain>
        <strain evidence="4 19">ONT-3</strain>
        <strain evidence="3 17">SCRP245</strain>
    </source>
</reference>
<evidence type="ECO:0000313" key="16">
    <source>
        <dbReference type="Proteomes" id="UP000441208"/>
    </source>
</evidence>
<sequence>MYSATLFVIARFPRAVAAAHLTCASSSTVFCSSSTLPLPPGPGLPRDPPSKNPILLTSRSCPCGWSDPSVLQCAPMNSATCSLVIVLLVTGCNP</sequence>
<dbReference type="Proteomes" id="UP000460718">
    <property type="component" value="Unassembled WGS sequence"/>
</dbReference>
<keyword evidence="12" id="KW-1185">Reference proteome</keyword>
<dbReference type="EMBL" id="QXFX01001642">
    <property type="protein sequence ID" value="KAE9087009.1"/>
    <property type="molecule type" value="Genomic_DNA"/>
</dbReference>
<dbReference type="Proteomes" id="UP000488956">
    <property type="component" value="Unassembled WGS sequence"/>
</dbReference>
<dbReference type="EMBL" id="QXGB01001424">
    <property type="protein sequence ID" value="KAE9190999.1"/>
    <property type="molecule type" value="Genomic_DNA"/>
</dbReference>
<organism evidence="9 14">
    <name type="scientific">Phytophthora fragariae</name>
    <dbReference type="NCBI Taxonomy" id="53985"/>
    <lineage>
        <taxon>Eukaryota</taxon>
        <taxon>Sar</taxon>
        <taxon>Stramenopiles</taxon>
        <taxon>Oomycota</taxon>
        <taxon>Peronosporomycetes</taxon>
        <taxon>Peronosporales</taxon>
        <taxon>Peronosporaceae</taxon>
        <taxon>Phytophthora</taxon>
    </lineage>
</organism>
<dbReference type="EMBL" id="QXGF01001440">
    <property type="protein sequence ID" value="KAE8929991.1"/>
    <property type="molecule type" value="Genomic_DNA"/>
</dbReference>
<dbReference type="AlphaFoldDB" id="A0A6A3XSE8"/>
<evidence type="ECO:0000313" key="5">
    <source>
        <dbReference type="EMBL" id="KAE9091109.1"/>
    </source>
</evidence>
<evidence type="ECO:0000256" key="1">
    <source>
        <dbReference type="SAM" id="SignalP"/>
    </source>
</evidence>
<dbReference type="EMBL" id="QXGC01001628">
    <property type="protein sequence ID" value="KAE9199123.1"/>
    <property type="molecule type" value="Genomic_DNA"/>
</dbReference>
<keyword evidence="1" id="KW-0732">Signal</keyword>
<evidence type="ECO:0000313" key="3">
    <source>
        <dbReference type="EMBL" id="KAE8993171.1"/>
    </source>
</evidence>
<feature type="chain" id="PRO_5036380891" description="Secreted protein" evidence="1">
    <location>
        <begin position="19"/>
        <end position="94"/>
    </location>
</feature>
<evidence type="ECO:0008006" key="20">
    <source>
        <dbReference type="Google" id="ProtNLM"/>
    </source>
</evidence>
<evidence type="ECO:0000313" key="8">
    <source>
        <dbReference type="EMBL" id="KAE9199123.1"/>
    </source>
</evidence>
<dbReference type="EMBL" id="QXGE01001397">
    <property type="protein sequence ID" value="KAE9293160.1"/>
    <property type="molecule type" value="Genomic_DNA"/>
</dbReference>
<evidence type="ECO:0000313" key="15">
    <source>
        <dbReference type="Proteomes" id="UP000440732"/>
    </source>
</evidence>
<dbReference type="EMBL" id="QXFZ01001403">
    <property type="protein sequence ID" value="KAE9091109.1"/>
    <property type="molecule type" value="Genomic_DNA"/>
</dbReference>
<evidence type="ECO:0000313" key="14">
    <source>
        <dbReference type="Proteomes" id="UP000440367"/>
    </source>
</evidence>
<gene>
    <name evidence="10" type="ORF">PF001_g18387</name>
    <name evidence="9" type="ORF">PF002_g19683</name>
    <name evidence="8" type="ORF">PF004_g19350</name>
    <name evidence="7" type="ORF">PF005_g19021</name>
    <name evidence="6" type="ORF">PF006_g18088</name>
    <name evidence="5" type="ORF">PF007_g19000</name>
    <name evidence="2" type="ORF">PF009_g19904</name>
    <name evidence="4" type="ORF">PF010_g19881</name>
    <name evidence="3" type="ORF">PF011_g17241</name>
</gene>